<gene>
    <name evidence="2" type="ORF">RPMA_02890</name>
</gene>
<feature type="chain" id="PRO_5046641340" evidence="1">
    <location>
        <begin position="27"/>
        <end position="260"/>
    </location>
</feature>
<protein>
    <submittedName>
        <fullName evidence="2">SGNH/GDSL hydrolase family protein</fullName>
    </submittedName>
</protein>
<keyword evidence="1" id="KW-0732">Signal</keyword>
<dbReference type="InterPro" id="IPR057572">
    <property type="entry name" value="NonGDSL"/>
</dbReference>
<evidence type="ECO:0000256" key="1">
    <source>
        <dbReference type="SAM" id="SignalP"/>
    </source>
</evidence>
<dbReference type="RefSeq" id="WP_211911453.1">
    <property type="nucleotide sequence ID" value="NZ_CP036498.1"/>
</dbReference>
<reference evidence="2 3" key="1">
    <citation type="submission" date="2019-02" db="EMBL/GenBank/DDBJ databases">
        <title>Emended description of the genus Rhodopseudomonas and description of Rhodopseudomonas albus sp. nov., a non-phototrophic, heavy-metal-tolerant bacterium isolated from garden soil.</title>
        <authorList>
            <person name="Bao Z."/>
            <person name="Cao W.W."/>
            <person name="Sato Y."/>
            <person name="Nishizawa T."/>
            <person name="Zhao J."/>
            <person name="Guo Y."/>
            <person name="Ohta H."/>
        </authorList>
    </citation>
    <scope>NUCLEOTIDE SEQUENCE [LARGE SCALE GENOMIC DNA]</scope>
    <source>
        <strain evidence="2 3">SK50-23</strain>
    </source>
</reference>
<keyword evidence="3" id="KW-1185">Reference proteome</keyword>
<dbReference type="InterPro" id="IPR036514">
    <property type="entry name" value="SGNH_hydro_sf"/>
</dbReference>
<dbReference type="EMBL" id="CP036498">
    <property type="protein sequence ID" value="QUS37919.1"/>
    <property type="molecule type" value="Genomic_DNA"/>
</dbReference>
<dbReference type="Pfam" id="PF25182">
    <property type="entry name" value="NonGDSL"/>
    <property type="match status" value="1"/>
</dbReference>
<proteinExistence type="predicted"/>
<name>A0ABX8A2Y2_9BRAD</name>
<dbReference type="Gene3D" id="3.40.50.1110">
    <property type="entry name" value="SGNH hydrolase"/>
    <property type="match status" value="1"/>
</dbReference>
<dbReference type="CDD" id="cd00229">
    <property type="entry name" value="SGNH_hydrolase"/>
    <property type="match status" value="1"/>
</dbReference>
<feature type="signal peptide" evidence="1">
    <location>
        <begin position="1"/>
        <end position="26"/>
    </location>
</feature>
<dbReference type="SUPFAM" id="SSF52266">
    <property type="entry name" value="SGNH hydrolase"/>
    <property type="match status" value="1"/>
</dbReference>
<dbReference type="Proteomes" id="UP000682843">
    <property type="component" value="Chromosome"/>
</dbReference>
<evidence type="ECO:0000313" key="3">
    <source>
        <dbReference type="Proteomes" id="UP000682843"/>
    </source>
</evidence>
<keyword evidence="2" id="KW-0378">Hydrolase</keyword>
<evidence type="ECO:0000313" key="2">
    <source>
        <dbReference type="EMBL" id="QUS37919.1"/>
    </source>
</evidence>
<organism evidence="2 3">
    <name type="scientific">Tardiphaga alba</name>
    <dbReference type="NCBI Taxonomy" id="340268"/>
    <lineage>
        <taxon>Bacteria</taxon>
        <taxon>Pseudomonadati</taxon>
        <taxon>Pseudomonadota</taxon>
        <taxon>Alphaproteobacteria</taxon>
        <taxon>Hyphomicrobiales</taxon>
        <taxon>Nitrobacteraceae</taxon>
        <taxon>Tardiphaga</taxon>
    </lineage>
</organism>
<dbReference type="GO" id="GO:0016787">
    <property type="term" value="F:hydrolase activity"/>
    <property type="evidence" value="ECO:0007669"/>
    <property type="project" value="UniProtKB-KW"/>
</dbReference>
<sequence length="260" mass="28391">MITLLHRVPLRHALLLAVLMASPAQADPAKQSCDVPAYLLTSESSLPKVKAAVKPDGKLNVLVVGSRSSVIGLSDHSAAYPTRLQTYLSERLPGVTVDVALELQVKKTAEEMAPTLGKLVEDRKPDLVIWQTGTVDAMRQVDGDDFRNALDDGVAAMQKAGTDVILMNLQYSPRTESMISGSAYLDNMRVVAQQHDAPLFDRFAIMRQWNENGDFDLFSPAPGTAGMELAKRVHDCLGRALSAFVIETAHIKTADLRIQR</sequence>
<accession>A0ABX8A2Y2</accession>